<dbReference type="SUPFAM" id="SSF46785">
    <property type="entry name" value="Winged helix' DNA-binding domain"/>
    <property type="match status" value="1"/>
</dbReference>
<dbReference type="CDD" id="cd00090">
    <property type="entry name" value="HTH_ARSR"/>
    <property type="match status" value="1"/>
</dbReference>
<feature type="domain" description="HTH marR-type" evidence="2">
    <location>
        <begin position="9"/>
        <end position="159"/>
    </location>
</feature>
<sequence length="315" mass="36048">MDFYQAAGKMALGSRLRKLSDTVTEDALKIYGLYNVKLEPRWFPVFYMLAEKERLAVTEIAQEIGQTHASVSQIVKEMKKQDLVMETKDAKDGRKTMLSLSEKGKAMVPNLKQQVTDVQQAVEDLFREMQYDLWKAMEETEFLLGQQNLFERVKNKMKARESEQVIIQAYEPEHQTRFRDLNVEWIEHYFKLEKKDLESLNDPKGYILDKGGHILVAAYKGEIMGVCALLKMDNETYELAKMAVSPAAQGKSIGWLLGKACIEKAKALGAKKLFLESNTKLVPAINLYHKLGFKKIVGKPSPYERSNIQMELVLD</sequence>
<dbReference type="Pfam" id="PF00583">
    <property type="entry name" value="Acetyltransf_1"/>
    <property type="match status" value="1"/>
</dbReference>
<dbReference type="PANTHER" id="PTHR13947:SF37">
    <property type="entry name" value="LD18367P"/>
    <property type="match status" value="1"/>
</dbReference>
<keyword evidence="1 4" id="KW-0808">Transferase</keyword>
<evidence type="ECO:0000313" key="5">
    <source>
        <dbReference type="Proteomes" id="UP000326570"/>
    </source>
</evidence>
<dbReference type="GO" id="GO:0008080">
    <property type="term" value="F:N-acetyltransferase activity"/>
    <property type="evidence" value="ECO:0007669"/>
    <property type="project" value="InterPro"/>
</dbReference>
<proteinExistence type="predicted"/>
<dbReference type="SMART" id="SM00347">
    <property type="entry name" value="HTH_MARR"/>
    <property type="match status" value="1"/>
</dbReference>
<dbReference type="SUPFAM" id="SSF55729">
    <property type="entry name" value="Acyl-CoA N-acyltransferases (Nat)"/>
    <property type="match status" value="1"/>
</dbReference>
<dbReference type="CDD" id="cd04301">
    <property type="entry name" value="NAT_SF"/>
    <property type="match status" value="1"/>
</dbReference>
<dbReference type="Pfam" id="PF12802">
    <property type="entry name" value="MarR_2"/>
    <property type="match status" value="1"/>
</dbReference>
<dbReference type="RefSeq" id="WP_150901855.1">
    <property type="nucleotide sequence ID" value="NZ_VTWT01000001.1"/>
</dbReference>
<comment type="caution">
    <text evidence="4">The sequence shown here is derived from an EMBL/GenBank/DDBJ whole genome shotgun (WGS) entry which is preliminary data.</text>
</comment>
<dbReference type="GO" id="GO:0003700">
    <property type="term" value="F:DNA-binding transcription factor activity"/>
    <property type="evidence" value="ECO:0007669"/>
    <property type="project" value="InterPro"/>
</dbReference>
<reference evidence="4 5" key="1">
    <citation type="submission" date="2019-09" db="EMBL/GenBank/DDBJ databases">
        <title>Genome sequence of Adhaeribacter sp. M2.</title>
        <authorList>
            <person name="Srinivasan S."/>
        </authorList>
    </citation>
    <scope>NUCLEOTIDE SEQUENCE [LARGE SCALE GENOMIC DNA]</scope>
    <source>
        <strain evidence="4 5">M2</strain>
    </source>
</reference>
<dbReference type="InterPro" id="IPR000835">
    <property type="entry name" value="HTH_MarR-typ"/>
</dbReference>
<dbReference type="PROSITE" id="PS51186">
    <property type="entry name" value="GNAT"/>
    <property type="match status" value="1"/>
</dbReference>
<dbReference type="Proteomes" id="UP000326570">
    <property type="component" value="Unassembled WGS sequence"/>
</dbReference>
<dbReference type="InterPro" id="IPR000182">
    <property type="entry name" value="GNAT_dom"/>
</dbReference>
<dbReference type="InterPro" id="IPR011991">
    <property type="entry name" value="ArsR-like_HTH"/>
</dbReference>
<dbReference type="InterPro" id="IPR036388">
    <property type="entry name" value="WH-like_DNA-bd_sf"/>
</dbReference>
<evidence type="ECO:0000313" key="4">
    <source>
        <dbReference type="EMBL" id="KAA9345712.1"/>
    </source>
</evidence>
<evidence type="ECO:0000259" key="3">
    <source>
        <dbReference type="PROSITE" id="PS51186"/>
    </source>
</evidence>
<evidence type="ECO:0000256" key="1">
    <source>
        <dbReference type="ARBA" id="ARBA00022679"/>
    </source>
</evidence>
<dbReference type="PROSITE" id="PS50995">
    <property type="entry name" value="HTH_MARR_2"/>
    <property type="match status" value="1"/>
</dbReference>
<dbReference type="EMBL" id="VTWT01000001">
    <property type="protein sequence ID" value="KAA9345712.1"/>
    <property type="molecule type" value="Genomic_DNA"/>
</dbReference>
<dbReference type="PANTHER" id="PTHR13947">
    <property type="entry name" value="GNAT FAMILY N-ACETYLTRANSFERASE"/>
    <property type="match status" value="1"/>
</dbReference>
<dbReference type="InterPro" id="IPR050769">
    <property type="entry name" value="NAT_camello-type"/>
</dbReference>
<evidence type="ECO:0000259" key="2">
    <source>
        <dbReference type="PROSITE" id="PS50995"/>
    </source>
</evidence>
<organism evidence="4 5">
    <name type="scientific">Adhaeribacter soli</name>
    <dbReference type="NCBI Taxonomy" id="2607655"/>
    <lineage>
        <taxon>Bacteria</taxon>
        <taxon>Pseudomonadati</taxon>
        <taxon>Bacteroidota</taxon>
        <taxon>Cytophagia</taxon>
        <taxon>Cytophagales</taxon>
        <taxon>Hymenobacteraceae</taxon>
        <taxon>Adhaeribacter</taxon>
    </lineage>
</organism>
<dbReference type="InterPro" id="IPR016181">
    <property type="entry name" value="Acyl_CoA_acyltransferase"/>
</dbReference>
<name>A0A5N1J6X4_9BACT</name>
<accession>A0A5N1J6X4</accession>
<feature type="domain" description="N-acetyltransferase" evidence="3">
    <location>
        <begin position="176"/>
        <end position="315"/>
    </location>
</feature>
<dbReference type="Gene3D" id="3.40.630.30">
    <property type="match status" value="1"/>
</dbReference>
<dbReference type="AlphaFoldDB" id="A0A5N1J6X4"/>
<protein>
    <submittedName>
        <fullName evidence="4">GNAT family N-acetyltransferase</fullName>
    </submittedName>
</protein>
<gene>
    <name evidence="4" type="ORF">F0P94_01105</name>
</gene>
<dbReference type="Gene3D" id="1.10.10.10">
    <property type="entry name" value="Winged helix-like DNA-binding domain superfamily/Winged helix DNA-binding domain"/>
    <property type="match status" value="1"/>
</dbReference>
<dbReference type="InterPro" id="IPR036390">
    <property type="entry name" value="WH_DNA-bd_sf"/>
</dbReference>
<keyword evidence="5" id="KW-1185">Reference proteome</keyword>